<dbReference type="InterPro" id="IPR011005">
    <property type="entry name" value="Dihydropteroate_synth-like_sf"/>
</dbReference>
<evidence type="ECO:0000256" key="3">
    <source>
        <dbReference type="ARBA" id="ARBA00004763"/>
    </source>
</evidence>
<protein>
    <recommendedName>
        <fullName evidence="4 9">Dihydropteroate synthase</fullName>
        <shortName evidence="9">DHPS</shortName>
        <ecNumber evidence="4 9">2.5.1.15</ecNumber>
    </recommendedName>
    <alternativeName>
        <fullName evidence="9">Dihydropteroate pyrophosphorylase</fullName>
    </alternativeName>
</protein>
<dbReference type="STRING" id="1827387.A4S15_11570"/>
<dbReference type="Pfam" id="PF00809">
    <property type="entry name" value="Pterin_bind"/>
    <property type="match status" value="1"/>
</dbReference>
<dbReference type="Proteomes" id="UP000192872">
    <property type="component" value="Unassembled WGS sequence"/>
</dbReference>
<dbReference type="InterPro" id="IPR006390">
    <property type="entry name" value="DHP_synth_dom"/>
</dbReference>
<keyword evidence="6 9" id="KW-0479">Metal-binding</keyword>
<comment type="cofactor">
    <cofactor evidence="2 9">
        <name>Mg(2+)</name>
        <dbReference type="ChEBI" id="CHEBI:18420"/>
    </cofactor>
</comment>
<keyword evidence="5 9" id="KW-0808">Transferase</keyword>
<evidence type="ECO:0000256" key="1">
    <source>
        <dbReference type="ARBA" id="ARBA00000012"/>
    </source>
</evidence>
<dbReference type="GO" id="GO:0046654">
    <property type="term" value="P:tetrahydrofolate biosynthetic process"/>
    <property type="evidence" value="ECO:0007669"/>
    <property type="project" value="UniProtKB-UniPathway"/>
</dbReference>
<feature type="domain" description="Pterin-binding" evidence="10">
    <location>
        <begin position="17"/>
        <end position="263"/>
    </location>
</feature>
<accession>A0A1W9HVI4</accession>
<evidence type="ECO:0000313" key="11">
    <source>
        <dbReference type="EMBL" id="OQW51455.1"/>
    </source>
</evidence>
<organism evidence="11 12">
    <name type="scientific">Candidatus Raskinella chloraquaticus</name>
    <dbReference type="NCBI Taxonomy" id="1951219"/>
    <lineage>
        <taxon>Bacteria</taxon>
        <taxon>Pseudomonadati</taxon>
        <taxon>Pseudomonadota</taxon>
        <taxon>Alphaproteobacteria</taxon>
        <taxon>Hyphomicrobiales</taxon>
        <taxon>Phreatobacteraceae</taxon>
        <taxon>Candidatus Raskinella</taxon>
    </lineage>
</organism>
<dbReference type="GO" id="GO:0005829">
    <property type="term" value="C:cytosol"/>
    <property type="evidence" value="ECO:0007669"/>
    <property type="project" value="TreeGrafter"/>
</dbReference>
<dbReference type="SUPFAM" id="SSF51717">
    <property type="entry name" value="Dihydropteroate synthetase-like"/>
    <property type="match status" value="1"/>
</dbReference>
<comment type="caution">
    <text evidence="11">The sequence shown here is derived from an EMBL/GenBank/DDBJ whole genome shotgun (WGS) entry which is preliminary data.</text>
</comment>
<keyword evidence="7 9" id="KW-0460">Magnesium</keyword>
<evidence type="ECO:0000256" key="6">
    <source>
        <dbReference type="ARBA" id="ARBA00022723"/>
    </source>
</evidence>
<dbReference type="PROSITE" id="PS00793">
    <property type="entry name" value="DHPS_2"/>
    <property type="match status" value="1"/>
</dbReference>
<evidence type="ECO:0000259" key="10">
    <source>
        <dbReference type="PROSITE" id="PS50972"/>
    </source>
</evidence>
<comment type="function">
    <text evidence="9">Catalyzes the condensation of para-aminobenzoate (pABA) with 6-hydroxymethyl-7,8-dihydropterin diphosphate (DHPt-PP) to form 7,8-dihydropteroate (H2Pte), the immediate precursor of folate derivatives.</text>
</comment>
<proteinExistence type="inferred from homology"/>
<dbReference type="Gene3D" id="3.20.20.20">
    <property type="entry name" value="Dihydropteroate synthase-like"/>
    <property type="match status" value="1"/>
</dbReference>
<evidence type="ECO:0000256" key="7">
    <source>
        <dbReference type="ARBA" id="ARBA00022842"/>
    </source>
</evidence>
<comment type="pathway">
    <text evidence="3 9">Cofactor biosynthesis; tetrahydrofolate biosynthesis; 7,8-dihydrofolate from 2-amino-4-hydroxy-6-hydroxymethyl-7,8-dihydropteridine diphosphate and 4-aminobenzoate: step 1/2.</text>
</comment>
<reference evidence="11 12" key="1">
    <citation type="journal article" date="2017" name="Water Res.">
        <title>Comammox in drinking water systems.</title>
        <authorList>
            <person name="Wang Y."/>
            <person name="Ma L."/>
            <person name="Mao Y."/>
            <person name="Jiang X."/>
            <person name="Xia Y."/>
            <person name="Yu K."/>
            <person name="Li B."/>
            <person name="Zhang T."/>
        </authorList>
    </citation>
    <scope>NUCLEOTIDE SEQUENCE [LARGE SCALE GENOMIC DNA]</scope>
    <source>
        <strain evidence="11">SG_bin8</strain>
    </source>
</reference>
<evidence type="ECO:0000256" key="9">
    <source>
        <dbReference type="RuleBase" id="RU361205"/>
    </source>
</evidence>
<dbReference type="GO" id="GO:0004156">
    <property type="term" value="F:dihydropteroate synthase activity"/>
    <property type="evidence" value="ECO:0007669"/>
    <property type="project" value="UniProtKB-EC"/>
</dbReference>
<dbReference type="AlphaFoldDB" id="A0A1W9HVI4"/>
<dbReference type="UniPathway" id="UPA00077">
    <property type="reaction ID" value="UER00156"/>
</dbReference>
<dbReference type="GO" id="GO:0046656">
    <property type="term" value="P:folic acid biosynthetic process"/>
    <property type="evidence" value="ECO:0007669"/>
    <property type="project" value="UniProtKB-KW"/>
</dbReference>
<keyword evidence="8 9" id="KW-0289">Folate biosynthesis</keyword>
<comment type="similarity">
    <text evidence="9">Belongs to the DHPS family.</text>
</comment>
<dbReference type="PANTHER" id="PTHR20941">
    <property type="entry name" value="FOLATE SYNTHESIS PROTEINS"/>
    <property type="match status" value="1"/>
</dbReference>
<gene>
    <name evidence="11" type="ORF">A4S15_11570</name>
</gene>
<dbReference type="NCBIfam" id="TIGR01496">
    <property type="entry name" value="DHPS"/>
    <property type="match status" value="1"/>
</dbReference>
<dbReference type="InterPro" id="IPR045031">
    <property type="entry name" value="DHP_synth-like"/>
</dbReference>
<dbReference type="PANTHER" id="PTHR20941:SF1">
    <property type="entry name" value="FOLIC ACID SYNTHESIS PROTEIN FOL1"/>
    <property type="match status" value="1"/>
</dbReference>
<dbReference type="InterPro" id="IPR000489">
    <property type="entry name" value="Pterin-binding_dom"/>
</dbReference>
<comment type="catalytic activity">
    <reaction evidence="1">
        <text>(7,8-dihydropterin-6-yl)methyl diphosphate + 4-aminobenzoate = 7,8-dihydropteroate + diphosphate</text>
        <dbReference type="Rhea" id="RHEA:19949"/>
        <dbReference type="ChEBI" id="CHEBI:17836"/>
        <dbReference type="ChEBI" id="CHEBI:17839"/>
        <dbReference type="ChEBI" id="CHEBI:33019"/>
        <dbReference type="ChEBI" id="CHEBI:72950"/>
        <dbReference type="EC" id="2.5.1.15"/>
    </reaction>
</comment>
<dbReference type="EC" id="2.5.1.15" evidence="4 9"/>
<name>A0A1W9HVI4_9HYPH</name>
<dbReference type="RefSeq" id="WP_376802389.1">
    <property type="nucleotide sequence ID" value="NZ_DBNB01000015.1"/>
</dbReference>
<dbReference type="CDD" id="cd00739">
    <property type="entry name" value="DHPS"/>
    <property type="match status" value="1"/>
</dbReference>
<evidence type="ECO:0000256" key="2">
    <source>
        <dbReference type="ARBA" id="ARBA00001946"/>
    </source>
</evidence>
<evidence type="ECO:0000313" key="12">
    <source>
        <dbReference type="Proteomes" id="UP000192872"/>
    </source>
</evidence>
<dbReference type="PROSITE" id="PS00792">
    <property type="entry name" value="DHPS_1"/>
    <property type="match status" value="1"/>
</dbReference>
<evidence type="ECO:0000256" key="5">
    <source>
        <dbReference type="ARBA" id="ARBA00022679"/>
    </source>
</evidence>
<sequence>MMAASPLRLRRPSGAPPLLMGIVNVTPDSFSDGGRFSTIDTAISQGRKLAADGASIIDIGGESTRPGHRPVDANVEKARILPVIEALADLTVPLSVDTMKAGVAEAALQAGARIVNDVWGLRHDEAMAPVIAEHGAGLVIMHNREELAEDIDIIEDVRAFLARSIELALSAGIRPEKIALDPGLGFGKTHNQNLLLIAEMSRLQSLGFPLLIGLSRKSFIGRIVDRPVGERGAATLAANLLAARLGADILRVHDVAETRDGLAVETAIGAFRQR</sequence>
<dbReference type="GO" id="GO:0046872">
    <property type="term" value="F:metal ion binding"/>
    <property type="evidence" value="ECO:0007669"/>
    <property type="project" value="UniProtKB-KW"/>
</dbReference>
<evidence type="ECO:0000256" key="4">
    <source>
        <dbReference type="ARBA" id="ARBA00012458"/>
    </source>
</evidence>
<evidence type="ECO:0000256" key="8">
    <source>
        <dbReference type="ARBA" id="ARBA00022909"/>
    </source>
</evidence>
<dbReference type="PROSITE" id="PS50972">
    <property type="entry name" value="PTERIN_BINDING"/>
    <property type="match status" value="1"/>
</dbReference>
<dbReference type="EMBL" id="LWDL01000019">
    <property type="protein sequence ID" value="OQW51455.1"/>
    <property type="molecule type" value="Genomic_DNA"/>
</dbReference>